<dbReference type="SMART" id="SM00448">
    <property type="entry name" value="REC"/>
    <property type="match status" value="1"/>
</dbReference>
<evidence type="ECO:0000313" key="5">
    <source>
        <dbReference type="EMBL" id="BDU69073.1"/>
    </source>
</evidence>
<evidence type="ECO:0000259" key="4">
    <source>
        <dbReference type="PROSITE" id="PS50930"/>
    </source>
</evidence>
<accession>A0ABN6UWH2</accession>
<evidence type="ECO:0000259" key="3">
    <source>
        <dbReference type="PROSITE" id="PS50110"/>
    </source>
</evidence>
<dbReference type="EMBL" id="AP027079">
    <property type="protein sequence ID" value="BDU69073.1"/>
    <property type="molecule type" value="Genomic_DNA"/>
</dbReference>
<reference evidence="6" key="1">
    <citation type="journal article" date="2023" name="Int. J. Syst. Evol. Microbiol.">
        <title>Mesoterricola silvestris gen. nov., sp. nov., Mesoterricola sediminis sp. nov., Geothrix oryzae sp. nov., Geothrix edaphica sp. nov., Geothrix rubra sp. nov., and Geothrix limicola sp. nov., six novel members of Acidobacteriota isolated from soils.</title>
        <authorList>
            <person name="Itoh H."/>
            <person name="Sugisawa Y."/>
            <person name="Mise K."/>
            <person name="Xu Z."/>
            <person name="Kuniyasu M."/>
            <person name="Ushijima N."/>
            <person name="Kawano K."/>
            <person name="Kobayashi E."/>
            <person name="Shiratori Y."/>
            <person name="Masuda Y."/>
            <person name="Senoo K."/>
        </authorList>
    </citation>
    <scope>NUCLEOTIDE SEQUENCE [LARGE SCALE GENOMIC DNA]</scope>
    <source>
        <strain evidence="6">Red222</strain>
    </source>
</reference>
<dbReference type="Pfam" id="PF04397">
    <property type="entry name" value="LytTR"/>
    <property type="match status" value="1"/>
</dbReference>
<dbReference type="InterPro" id="IPR011006">
    <property type="entry name" value="CheY-like_superfamily"/>
</dbReference>
<dbReference type="PROSITE" id="PS50930">
    <property type="entry name" value="HTH_LYTTR"/>
    <property type="match status" value="1"/>
</dbReference>
<dbReference type="Gene3D" id="2.40.50.1020">
    <property type="entry name" value="LytTr DNA-binding domain"/>
    <property type="match status" value="1"/>
</dbReference>
<gene>
    <name evidence="5" type="ORF">GETHOR_11740</name>
</gene>
<proteinExistence type="predicted"/>
<organism evidence="5 6">
    <name type="scientific">Geothrix oryzae</name>
    <dbReference type="NCBI Taxonomy" id="2927975"/>
    <lineage>
        <taxon>Bacteria</taxon>
        <taxon>Pseudomonadati</taxon>
        <taxon>Acidobacteriota</taxon>
        <taxon>Holophagae</taxon>
        <taxon>Holophagales</taxon>
        <taxon>Holophagaceae</taxon>
        <taxon>Geothrix</taxon>
    </lineage>
</organism>
<dbReference type="PROSITE" id="PS50110">
    <property type="entry name" value="RESPONSE_REGULATORY"/>
    <property type="match status" value="1"/>
</dbReference>
<feature type="modified residue" description="4-aspartylphosphate" evidence="2">
    <location>
        <position position="54"/>
    </location>
</feature>
<sequence>MIRIVVIEDEPLAREHLVELLSELPGVAVVASVENGRLGLAGIAEHQPDAVFLDIEMPGIKGTELMHMLPDPRPSLVFVTAYPQHAIEAFAGGAVHYLLKPISRVGVAQALSRIRPKDEPLQKEWLRLPVRKKGATRLLRPEEVEALVADLGDCMAWTPEGRLPVDGTLAHWEERLADRGFMRVHRNALVRLDAVLEMTTEDELVLATGRLVISRRRMDEVRRTLGL</sequence>
<dbReference type="Pfam" id="PF00072">
    <property type="entry name" value="Response_reg"/>
    <property type="match status" value="1"/>
</dbReference>
<name>A0ABN6UWH2_9BACT</name>
<dbReference type="RefSeq" id="WP_286355703.1">
    <property type="nucleotide sequence ID" value="NZ_AP027079.1"/>
</dbReference>
<evidence type="ECO:0000256" key="2">
    <source>
        <dbReference type="PROSITE-ProRule" id="PRU00169"/>
    </source>
</evidence>
<dbReference type="Gene3D" id="3.40.50.2300">
    <property type="match status" value="1"/>
</dbReference>
<dbReference type="SMART" id="SM00850">
    <property type="entry name" value="LytTR"/>
    <property type="match status" value="1"/>
</dbReference>
<dbReference type="InterPro" id="IPR001789">
    <property type="entry name" value="Sig_transdc_resp-reg_receiver"/>
</dbReference>
<dbReference type="InterPro" id="IPR039420">
    <property type="entry name" value="WalR-like"/>
</dbReference>
<dbReference type="InterPro" id="IPR007492">
    <property type="entry name" value="LytTR_DNA-bd_dom"/>
</dbReference>
<keyword evidence="2" id="KW-0597">Phosphoprotein</keyword>
<keyword evidence="6" id="KW-1185">Reference proteome</keyword>
<feature type="domain" description="HTH LytTR-type" evidence="4">
    <location>
        <begin position="128"/>
        <end position="227"/>
    </location>
</feature>
<dbReference type="Proteomes" id="UP001242010">
    <property type="component" value="Chromosome"/>
</dbReference>
<dbReference type="SUPFAM" id="SSF52172">
    <property type="entry name" value="CheY-like"/>
    <property type="match status" value="1"/>
</dbReference>
<protein>
    <submittedName>
        <fullName evidence="5">DNA-binding response regulator</fullName>
    </submittedName>
</protein>
<evidence type="ECO:0000256" key="1">
    <source>
        <dbReference type="ARBA" id="ARBA00023125"/>
    </source>
</evidence>
<dbReference type="PANTHER" id="PTHR48111">
    <property type="entry name" value="REGULATOR OF RPOS"/>
    <property type="match status" value="1"/>
</dbReference>
<evidence type="ECO:0000313" key="6">
    <source>
        <dbReference type="Proteomes" id="UP001242010"/>
    </source>
</evidence>
<dbReference type="PANTHER" id="PTHR48111:SF69">
    <property type="entry name" value="RESPONSE REGULATOR RECEIVER"/>
    <property type="match status" value="1"/>
</dbReference>
<feature type="domain" description="Response regulatory" evidence="3">
    <location>
        <begin position="3"/>
        <end position="115"/>
    </location>
</feature>
<keyword evidence="1 5" id="KW-0238">DNA-binding</keyword>
<dbReference type="GO" id="GO:0003677">
    <property type="term" value="F:DNA binding"/>
    <property type="evidence" value="ECO:0007669"/>
    <property type="project" value="UniProtKB-KW"/>
</dbReference>